<keyword evidence="7" id="KW-0568">Pathogenesis-related protein</keyword>
<feature type="transmembrane region" description="Helical" evidence="8">
    <location>
        <begin position="23"/>
        <end position="43"/>
    </location>
</feature>
<evidence type="ECO:0000256" key="2">
    <source>
        <dbReference type="ARBA" id="ARBA00006574"/>
    </source>
</evidence>
<gene>
    <name evidence="9" type="ORF">ES332_D13G212900v1</name>
</gene>
<dbReference type="InterPro" id="IPR004326">
    <property type="entry name" value="Mlo"/>
</dbReference>
<dbReference type="SUPFAM" id="SSF52374">
    <property type="entry name" value="Nucleotidylyl transferase"/>
    <property type="match status" value="1"/>
</dbReference>
<dbReference type="Proteomes" id="UP000322667">
    <property type="component" value="Chromosome D13"/>
</dbReference>
<keyword evidence="10" id="KW-1185">Reference proteome</keyword>
<proteinExistence type="inferred from homology"/>
<dbReference type="GO" id="GO:0016020">
    <property type="term" value="C:membrane"/>
    <property type="evidence" value="ECO:0007669"/>
    <property type="project" value="UniProtKB-SubCell"/>
</dbReference>
<evidence type="ECO:0000256" key="8">
    <source>
        <dbReference type="SAM" id="Phobius"/>
    </source>
</evidence>
<dbReference type="PANTHER" id="PTHR31942">
    <property type="entry name" value="MLO-LIKE PROTEIN 1"/>
    <property type="match status" value="1"/>
</dbReference>
<organism evidence="9 10">
    <name type="scientific">Gossypium tomentosum</name>
    <name type="common">Hawaiian cotton</name>
    <name type="synonym">Gossypium sandvicense</name>
    <dbReference type="NCBI Taxonomy" id="34277"/>
    <lineage>
        <taxon>Eukaryota</taxon>
        <taxon>Viridiplantae</taxon>
        <taxon>Streptophyta</taxon>
        <taxon>Embryophyta</taxon>
        <taxon>Tracheophyta</taxon>
        <taxon>Spermatophyta</taxon>
        <taxon>Magnoliopsida</taxon>
        <taxon>eudicotyledons</taxon>
        <taxon>Gunneridae</taxon>
        <taxon>Pentapetalae</taxon>
        <taxon>rosids</taxon>
        <taxon>malvids</taxon>
        <taxon>Malvales</taxon>
        <taxon>Malvaceae</taxon>
        <taxon>Malvoideae</taxon>
        <taxon>Gossypium</taxon>
    </lineage>
</organism>
<evidence type="ECO:0000256" key="7">
    <source>
        <dbReference type="ARBA" id="ARBA00023265"/>
    </source>
</evidence>
<dbReference type="PANTHER" id="PTHR31942:SF84">
    <property type="entry name" value="MLO-LIKE PROTEIN 12"/>
    <property type="match status" value="1"/>
</dbReference>
<evidence type="ECO:0000256" key="4">
    <source>
        <dbReference type="ARBA" id="ARBA00022821"/>
    </source>
</evidence>
<comment type="subcellular location">
    <subcellularLocation>
        <location evidence="1">Membrane</location>
        <topology evidence="1">Multi-pass membrane protein</topology>
    </subcellularLocation>
</comment>
<evidence type="ECO:0000313" key="9">
    <source>
        <dbReference type="EMBL" id="TYH35728.1"/>
    </source>
</evidence>
<keyword evidence="5 8" id="KW-1133">Transmembrane helix</keyword>
<dbReference type="GO" id="GO:0006952">
    <property type="term" value="P:defense response"/>
    <property type="evidence" value="ECO:0007669"/>
    <property type="project" value="UniProtKB-KW"/>
</dbReference>
<dbReference type="Pfam" id="PF03094">
    <property type="entry name" value="Mlo"/>
    <property type="match status" value="1"/>
</dbReference>
<protein>
    <submittedName>
        <fullName evidence="9">Uncharacterized protein</fullName>
    </submittedName>
</protein>
<sequence>MCLKSIDVVFRFRHLSFWSRSTLTLWIVCFFRQFFGSVIKVDYLTLRHGFIMKYIKRSLEDDFKVVVGIRLFIAVLFLLAYTHGWYSYLWLPFIPLIYEFTIRSCYHEHIEDVIIRVIIQFLFNYVTLPLYALVTQFNGLDVLGDGNAAVIKYLDEKLSIIMEESYEHKYLHDWRTKKPTIFRATEQWFASVEGFHQAAMDAIGHVKWIPAQLYSLCEKTIVSISAGKYWAATATAIGDVYMWDGKKSMDKPPVATRLHRVKGKKIP</sequence>
<accession>A0A5D2I032</accession>
<dbReference type="Gene3D" id="3.40.50.620">
    <property type="entry name" value="HUPs"/>
    <property type="match status" value="1"/>
</dbReference>
<evidence type="ECO:0000256" key="1">
    <source>
        <dbReference type="ARBA" id="ARBA00004141"/>
    </source>
</evidence>
<keyword evidence="4" id="KW-0611">Plant defense</keyword>
<name>A0A5D2I032_GOSTO</name>
<feature type="transmembrane region" description="Helical" evidence="8">
    <location>
        <begin position="63"/>
        <end position="82"/>
    </location>
</feature>
<dbReference type="InterPro" id="IPR014729">
    <property type="entry name" value="Rossmann-like_a/b/a_fold"/>
</dbReference>
<keyword evidence="6 8" id="KW-0472">Membrane</keyword>
<comment type="similarity">
    <text evidence="2">Belongs to the MLO family.</text>
</comment>
<evidence type="ECO:0000256" key="5">
    <source>
        <dbReference type="ARBA" id="ARBA00022989"/>
    </source>
</evidence>
<reference evidence="9 10" key="1">
    <citation type="submission" date="2019-07" db="EMBL/GenBank/DDBJ databases">
        <title>WGS assembly of Gossypium tomentosum.</title>
        <authorList>
            <person name="Chen Z.J."/>
            <person name="Sreedasyam A."/>
            <person name="Ando A."/>
            <person name="Song Q."/>
            <person name="De L."/>
            <person name="Hulse-Kemp A."/>
            <person name="Ding M."/>
            <person name="Ye W."/>
            <person name="Kirkbride R."/>
            <person name="Jenkins J."/>
            <person name="Plott C."/>
            <person name="Lovell J."/>
            <person name="Lin Y.-M."/>
            <person name="Vaughn R."/>
            <person name="Liu B."/>
            <person name="Li W."/>
            <person name="Simpson S."/>
            <person name="Scheffler B."/>
            <person name="Saski C."/>
            <person name="Grover C."/>
            <person name="Hu G."/>
            <person name="Conover J."/>
            <person name="Carlson J."/>
            <person name="Shu S."/>
            <person name="Boston L."/>
            <person name="Williams M."/>
            <person name="Peterson D."/>
            <person name="Mcgee K."/>
            <person name="Jones D."/>
            <person name="Wendel J."/>
            <person name="Stelly D."/>
            <person name="Grimwood J."/>
            <person name="Schmutz J."/>
        </authorList>
    </citation>
    <scope>NUCLEOTIDE SEQUENCE [LARGE SCALE GENOMIC DNA]</scope>
    <source>
        <strain evidence="9">7179.01</strain>
    </source>
</reference>
<evidence type="ECO:0000256" key="3">
    <source>
        <dbReference type="ARBA" id="ARBA00022692"/>
    </source>
</evidence>
<dbReference type="AlphaFoldDB" id="A0A5D2I032"/>
<dbReference type="EMBL" id="CM017635">
    <property type="protein sequence ID" value="TYH35728.1"/>
    <property type="molecule type" value="Genomic_DNA"/>
</dbReference>
<keyword evidence="3 8" id="KW-0812">Transmembrane</keyword>
<evidence type="ECO:0000256" key="6">
    <source>
        <dbReference type="ARBA" id="ARBA00023136"/>
    </source>
</evidence>
<evidence type="ECO:0000313" key="10">
    <source>
        <dbReference type="Proteomes" id="UP000322667"/>
    </source>
</evidence>